<feature type="chain" id="PRO_5009518563" evidence="4">
    <location>
        <begin position="25"/>
        <end position="417"/>
    </location>
</feature>
<proteinExistence type="predicted"/>
<keyword evidence="1" id="KW-0677">Repeat</keyword>
<dbReference type="SMART" id="SM00028">
    <property type="entry name" value="TPR"/>
    <property type="match status" value="5"/>
</dbReference>
<evidence type="ECO:0000313" key="6">
    <source>
        <dbReference type="Proteomes" id="UP000177187"/>
    </source>
</evidence>
<sequence length="417" mass="47699">MRKIPLLLVSMLTCAALGAPRVVALPLENEGLPQDAWYLMGLTESLAWRLNESNSAVGLDWRTMHQALQTLQMGRQRNFSDEDRIKILDNLEPDYYLRGSYLIEQPEDPLGDVRYSVEVACLTYPDDRELFNIRFTGVDLFAIEVEIYKEVRLAIGEPLTGEGLKEAENLITDDAVAYRWYCRAVSTVANPAQQADYLIEAVKLNKGFLTARRELARAYLQSGDTPRALNEILIVLREEPDDCWALKYYGDILDALGEGGKAMRIYRRAGMADEREWRLHLELAWTLEEKGSYTLAEKSYDKLLVKDSRFYDAYRGLAVILLSRGEYTEALDLLERARSLGEGFAEYHNLLGRAYIYNGRFEEAVCELQVSVDLAPRNGEYAYDLGFAYYRAGDTRMADEWWRTASLLGYSQETELE</sequence>
<dbReference type="SUPFAM" id="SSF48452">
    <property type="entry name" value="TPR-like"/>
    <property type="match status" value="1"/>
</dbReference>
<name>A0A1F5FFS8_9BACT</name>
<dbReference type="AlphaFoldDB" id="A0A1F5FFS8"/>
<feature type="signal peptide" evidence="4">
    <location>
        <begin position="1"/>
        <end position="24"/>
    </location>
</feature>
<dbReference type="PANTHER" id="PTHR45586">
    <property type="entry name" value="TPR REPEAT-CONTAINING PROTEIN PA4667"/>
    <property type="match status" value="1"/>
</dbReference>
<evidence type="ECO:0000256" key="2">
    <source>
        <dbReference type="ARBA" id="ARBA00022803"/>
    </source>
</evidence>
<dbReference type="EMBL" id="MFAF01000038">
    <property type="protein sequence ID" value="OGD78392.1"/>
    <property type="molecule type" value="Genomic_DNA"/>
</dbReference>
<evidence type="ECO:0000256" key="4">
    <source>
        <dbReference type="SAM" id="SignalP"/>
    </source>
</evidence>
<organism evidence="5 6">
    <name type="scientific">Candidatus Coatesbacteria bacterium RBG_13_66_14</name>
    <dbReference type="NCBI Taxonomy" id="1817816"/>
    <lineage>
        <taxon>Bacteria</taxon>
        <taxon>Candidatus Coatesiibacteriota</taxon>
    </lineage>
</organism>
<protein>
    <submittedName>
        <fullName evidence="5">Uncharacterized protein</fullName>
    </submittedName>
</protein>
<dbReference type="Gene3D" id="1.25.40.10">
    <property type="entry name" value="Tetratricopeptide repeat domain"/>
    <property type="match status" value="1"/>
</dbReference>
<dbReference type="InterPro" id="IPR019734">
    <property type="entry name" value="TPR_rpt"/>
</dbReference>
<dbReference type="PANTHER" id="PTHR45586:SF1">
    <property type="entry name" value="LIPOPOLYSACCHARIDE ASSEMBLY PROTEIN B"/>
    <property type="match status" value="1"/>
</dbReference>
<reference evidence="5 6" key="1">
    <citation type="journal article" date="2016" name="Nat. Commun.">
        <title>Thousands of microbial genomes shed light on interconnected biogeochemical processes in an aquifer system.</title>
        <authorList>
            <person name="Anantharaman K."/>
            <person name="Brown C.T."/>
            <person name="Hug L.A."/>
            <person name="Sharon I."/>
            <person name="Castelle C.J."/>
            <person name="Probst A.J."/>
            <person name="Thomas B.C."/>
            <person name="Singh A."/>
            <person name="Wilkins M.J."/>
            <person name="Karaoz U."/>
            <person name="Brodie E.L."/>
            <person name="Williams K.H."/>
            <person name="Hubbard S.S."/>
            <person name="Banfield J.F."/>
        </authorList>
    </citation>
    <scope>NUCLEOTIDE SEQUENCE [LARGE SCALE GENOMIC DNA]</scope>
</reference>
<feature type="repeat" description="TPR" evidence="3">
    <location>
        <begin position="311"/>
        <end position="344"/>
    </location>
</feature>
<feature type="repeat" description="TPR" evidence="3">
    <location>
        <begin position="345"/>
        <end position="378"/>
    </location>
</feature>
<comment type="caution">
    <text evidence="5">The sequence shown here is derived from an EMBL/GenBank/DDBJ whole genome shotgun (WGS) entry which is preliminary data.</text>
</comment>
<dbReference type="Pfam" id="PF13432">
    <property type="entry name" value="TPR_16"/>
    <property type="match status" value="3"/>
</dbReference>
<keyword evidence="4" id="KW-0732">Signal</keyword>
<accession>A0A1F5FFS8</accession>
<keyword evidence="2 3" id="KW-0802">TPR repeat</keyword>
<evidence type="ECO:0000256" key="1">
    <source>
        <dbReference type="ARBA" id="ARBA00022737"/>
    </source>
</evidence>
<dbReference type="InterPro" id="IPR051012">
    <property type="entry name" value="CellSynth/LPSAsmb/PSIAsmb"/>
</dbReference>
<gene>
    <name evidence="5" type="ORF">A2Y64_05875</name>
</gene>
<dbReference type="InterPro" id="IPR011990">
    <property type="entry name" value="TPR-like_helical_dom_sf"/>
</dbReference>
<evidence type="ECO:0000256" key="3">
    <source>
        <dbReference type="PROSITE-ProRule" id="PRU00339"/>
    </source>
</evidence>
<dbReference type="STRING" id="1817816.A2Y64_05875"/>
<dbReference type="PROSITE" id="PS50005">
    <property type="entry name" value="TPR"/>
    <property type="match status" value="2"/>
</dbReference>
<dbReference type="Proteomes" id="UP000177187">
    <property type="component" value="Unassembled WGS sequence"/>
</dbReference>
<evidence type="ECO:0000313" key="5">
    <source>
        <dbReference type="EMBL" id="OGD78392.1"/>
    </source>
</evidence>